<evidence type="ECO:0000313" key="3">
    <source>
        <dbReference type="Proteomes" id="UP000183615"/>
    </source>
</evidence>
<name>A0A1J5U110_9ARCH</name>
<feature type="compositionally biased region" description="Basic residues" evidence="1">
    <location>
        <begin position="77"/>
        <end position="86"/>
    </location>
</feature>
<dbReference type="EMBL" id="MIYZ01000013">
    <property type="protein sequence ID" value="OIR22445.1"/>
    <property type="molecule type" value="Genomic_DNA"/>
</dbReference>
<proteinExistence type="predicted"/>
<comment type="caution">
    <text evidence="2">The sequence shown here is derived from an EMBL/GenBank/DDBJ whole genome shotgun (WGS) entry which is preliminary data.</text>
</comment>
<feature type="region of interest" description="Disordered" evidence="1">
    <location>
        <begin position="63"/>
        <end position="86"/>
    </location>
</feature>
<dbReference type="AlphaFoldDB" id="A0A1J5U110"/>
<sequence>MIDKKSVTYLQFEKLWEGITPKGKNHSKKDTFRSRMKNSCQQEGLEFSKVNSYYIFSGDSKKLDSNTQMKGDVKISKPPRRHLRKF</sequence>
<evidence type="ECO:0000256" key="1">
    <source>
        <dbReference type="SAM" id="MobiDB-lite"/>
    </source>
</evidence>
<dbReference type="Proteomes" id="UP000183615">
    <property type="component" value="Unassembled WGS sequence"/>
</dbReference>
<organism evidence="2 3">
    <name type="scientific">Marine Group III euryarchaeote CG-Epi2</name>
    <dbReference type="NCBI Taxonomy" id="1888996"/>
    <lineage>
        <taxon>Archaea</taxon>
        <taxon>Methanobacteriati</taxon>
        <taxon>Thermoplasmatota</taxon>
        <taxon>Thermoplasmata</taxon>
        <taxon>Candidatus Thermoprofundales</taxon>
    </lineage>
</organism>
<gene>
    <name evidence="2" type="ORF">BET99_04155</name>
</gene>
<protein>
    <submittedName>
        <fullName evidence="2">Uncharacterized protein</fullName>
    </submittedName>
</protein>
<reference evidence="2 3" key="1">
    <citation type="submission" date="2016-08" db="EMBL/GenBank/DDBJ databases">
        <title>New Insights into Marine Group III Euryarchaeota, from dark to light.</title>
        <authorList>
            <person name="Haro-Moreno J.M."/>
            <person name="Rodriguez-Valera F."/>
            <person name="Lopez-Garcia P."/>
            <person name="Moreira D."/>
            <person name="Martin-Cuadrado A.B."/>
        </authorList>
    </citation>
    <scope>NUCLEOTIDE SEQUENCE [LARGE SCALE GENOMIC DNA]</scope>
    <source>
        <strain evidence="2">CG-Epi2</strain>
    </source>
</reference>
<accession>A0A1J5U110</accession>
<evidence type="ECO:0000313" key="2">
    <source>
        <dbReference type="EMBL" id="OIR22445.1"/>
    </source>
</evidence>